<dbReference type="Gene3D" id="3.40.640.10">
    <property type="entry name" value="Type I PLP-dependent aspartate aminotransferase-like (Major domain)"/>
    <property type="match status" value="1"/>
</dbReference>
<evidence type="ECO:0000256" key="7">
    <source>
        <dbReference type="ARBA" id="ARBA00022898"/>
    </source>
</evidence>
<dbReference type="Pfam" id="PF00282">
    <property type="entry name" value="Pyridoxal_deC"/>
    <property type="match status" value="1"/>
</dbReference>
<dbReference type="GO" id="GO:0005789">
    <property type="term" value="C:endoplasmic reticulum membrane"/>
    <property type="evidence" value="ECO:0007669"/>
    <property type="project" value="UniProtKB-SubCell"/>
</dbReference>
<evidence type="ECO:0000313" key="18">
    <source>
        <dbReference type="EMBL" id="EJT51306.1"/>
    </source>
</evidence>
<keyword evidence="5" id="KW-0812">Transmembrane</keyword>
<dbReference type="GO" id="GO:0030149">
    <property type="term" value="P:sphingolipid catabolic process"/>
    <property type="evidence" value="ECO:0007669"/>
    <property type="project" value="TreeGrafter"/>
</dbReference>
<evidence type="ECO:0000256" key="14">
    <source>
        <dbReference type="ARBA" id="ARBA00038965"/>
    </source>
</evidence>
<dbReference type="VEuPathDB" id="FungiDB:A1Q1_07487"/>
<reference evidence="18 19" key="1">
    <citation type="journal article" date="2012" name="Eukaryot. Cell">
        <title>Draft genome sequence of CBS 2479, the standard type strain of Trichosporon asahii.</title>
        <authorList>
            <person name="Yang R.Y."/>
            <person name="Li H.T."/>
            <person name="Zhu H."/>
            <person name="Zhou G.P."/>
            <person name="Wang M."/>
            <person name="Wang L."/>
        </authorList>
    </citation>
    <scope>NUCLEOTIDE SEQUENCE [LARGE SCALE GENOMIC DNA]</scope>
    <source>
        <strain evidence="19">ATCC 90039 / CBS 2479 / JCM 2466 / KCTC 7840 / NCYC 2677 / UAMH 7654</strain>
    </source>
</reference>
<sequence length="550" mass="60883">MVAWSNLSVGPPSPKTKLTLQRLGQLASILRLLILLKFLVKASRHVYAYGILGTAEQGYIALKNFVVRLALSLPSSQRQIKEQLGEVRKQLVQKLAPREFPEGVDLTICRELPANGRDIEWLRKEWTNMDKLNRGDVEKGRVSGAVYHGGEDLNTVISEAMAHYVVSNPLHPDVFPGVRKMEAEMVEMVLGLFHGKDGAGTTTAGGTESILMSCKTHRDWARAVKGIKEPEMVIPETAHAAFWKASQYFKIKLHVVPVNPTTRQADVKRMKRFINPNTIMIVGSAPNFPDGAIDPIPELSALAQRYKIGLHVDCCLGSFIVAFSKEAGYGDKIPKFDFELPGVTAISCDTHKYAFCPKGTSVIMYRSRELRRYQYYSMTDWVGGVYASPSMAGSRPGSVIAGAWAVLNHVGREGYLESAKQIIGAARHFKDEIRRRFPLDFEIMGDPQLSVVAIKSDTVNIYSIGDRMGKRGWHLNALSRPAGLHMAFTRLSAMSVDKLLDDLAECLKEEKENPGKDSGDLVALYGIGQTSVGPAIVDEFAKTFLDVLYE</sequence>
<evidence type="ECO:0000256" key="6">
    <source>
        <dbReference type="ARBA" id="ARBA00022824"/>
    </source>
</evidence>
<evidence type="ECO:0000256" key="3">
    <source>
        <dbReference type="ARBA" id="ARBA00004760"/>
    </source>
</evidence>
<dbReference type="GO" id="GO:0030170">
    <property type="term" value="F:pyridoxal phosphate binding"/>
    <property type="evidence" value="ECO:0007669"/>
    <property type="project" value="InterPro"/>
</dbReference>
<dbReference type="HOGENOM" id="CLU_028929_1_0_1"/>
<evidence type="ECO:0000256" key="10">
    <source>
        <dbReference type="ARBA" id="ARBA00023098"/>
    </source>
</evidence>
<comment type="pathway">
    <text evidence="3">Lipid metabolism; sphingolipid metabolism.</text>
</comment>
<comment type="cofactor">
    <cofactor evidence="1 16 17">
        <name>pyridoxal 5'-phosphate</name>
        <dbReference type="ChEBI" id="CHEBI:597326"/>
    </cofactor>
</comment>
<comment type="pathway">
    <text evidence="4">Sphingolipid metabolism.</text>
</comment>
<dbReference type="InterPro" id="IPR002129">
    <property type="entry name" value="PyrdxlP-dep_de-COase"/>
</dbReference>
<dbReference type="RefSeq" id="XP_014182491.1">
    <property type="nucleotide sequence ID" value="XM_014327016.1"/>
</dbReference>
<organism evidence="18 19">
    <name type="scientific">Trichosporon asahii var. asahii (strain ATCC 90039 / CBS 2479 / JCM 2466 / KCTC 7840 / NBRC 103889/ NCYC 2677 / UAMH 7654)</name>
    <name type="common">Yeast</name>
    <dbReference type="NCBI Taxonomy" id="1186058"/>
    <lineage>
        <taxon>Eukaryota</taxon>
        <taxon>Fungi</taxon>
        <taxon>Dikarya</taxon>
        <taxon>Basidiomycota</taxon>
        <taxon>Agaricomycotina</taxon>
        <taxon>Tremellomycetes</taxon>
        <taxon>Trichosporonales</taxon>
        <taxon>Trichosporonaceae</taxon>
        <taxon>Trichosporon</taxon>
    </lineage>
</organism>
<keyword evidence="7 16" id="KW-0663">Pyridoxal phosphate</keyword>
<comment type="subcellular location">
    <subcellularLocation>
        <location evidence="2">Endoplasmic reticulum membrane</location>
        <topology evidence="2">Single-pass membrane protein</topology>
    </subcellularLocation>
</comment>
<dbReference type="PANTHER" id="PTHR42735">
    <property type="match status" value="1"/>
</dbReference>
<accession>J5TK41</accession>
<evidence type="ECO:0000256" key="15">
    <source>
        <dbReference type="ARBA" id="ARBA00042568"/>
    </source>
</evidence>
<name>J5TK41_TRIAS</name>
<evidence type="ECO:0000256" key="8">
    <source>
        <dbReference type="ARBA" id="ARBA00022919"/>
    </source>
</evidence>
<dbReference type="FunFam" id="3.40.640.10:FF:000020">
    <property type="entry name" value="sphingosine-1-phosphate lyase 1"/>
    <property type="match status" value="1"/>
</dbReference>
<feature type="modified residue" description="N6-(pyridoxal phosphate)lysine" evidence="16">
    <location>
        <position position="352"/>
    </location>
</feature>
<evidence type="ECO:0000313" key="19">
    <source>
        <dbReference type="Proteomes" id="UP000002748"/>
    </source>
</evidence>
<comment type="similarity">
    <text evidence="13">Belongs to the group II decarboxylase family. Sphingosine-1-phosphate lyase subfamily.</text>
</comment>
<evidence type="ECO:0000256" key="4">
    <source>
        <dbReference type="ARBA" id="ARBA00004991"/>
    </source>
</evidence>
<dbReference type="AlphaFoldDB" id="J5TK41"/>
<dbReference type="Proteomes" id="UP000002748">
    <property type="component" value="Unassembled WGS sequence"/>
</dbReference>
<dbReference type="EC" id="4.1.2.27" evidence="14"/>
<keyword evidence="12 17" id="KW-0456">Lyase</keyword>
<dbReference type="InterPro" id="IPR050477">
    <property type="entry name" value="GrpII_AminoAcid_Decarb"/>
</dbReference>
<dbReference type="GO" id="GO:0008117">
    <property type="term" value="F:sphinganine-1-phosphate aldolase activity"/>
    <property type="evidence" value="ECO:0007669"/>
    <property type="project" value="UniProtKB-EC"/>
</dbReference>
<evidence type="ECO:0000256" key="1">
    <source>
        <dbReference type="ARBA" id="ARBA00001933"/>
    </source>
</evidence>
<dbReference type="InterPro" id="IPR015424">
    <property type="entry name" value="PyrdxlP-dep_Trfase"/>
</dbReference>
<keyword evidence="9" id="KW-1133">Transmembrane helix</keyword>
<dbReference type="GeneID" id="25990999"/>
<evidence type="ECO:0000256" key="11">
    <source>
        <dbReference type="ARBA" id="ARBA00023136"/>
    </source>
</evidence>
<evidence type="ECO:0000256" key="9">
    <source>
        <dbReference type="ARBA" id="ARBA00022989"/>
    </source>
</evidence>
<dbReference type="PANTHER" id="PTHR42735:SF6">
    <property type="entry name" value="SPHINGOSINE-1-PHOSPHATE LYASE 1"/>
    <property type="match status" value="1"/>
</dbReference>
<evidence type="ECO:0000256" key="17">
    <source>
        <dbReference type="RuleBase" id="RU000382"/>
    </source>
</evidence>
<keyword evidence="10" id="KW-0443">Lipid metabolism</keyword>
<proteinExistence type="inferred from homology"/>
<evidence type="ECO:0000256" key="12">
    <source>
        <dbReference type="ARBA" id="ARBA00023239"/>
    </source>
</evidence>
<dbReference type="KEGG" id="tasa:A1Q1_07487"/>
<comment type="caution">
    <text evidence="18">The sequence shown here is derived from an EMBL/GenBank/DDBJ whole genome shotgun (WGS) entry which is preliminary data.</text>
</comment>
<dbReference type="SUPFAM" id="SSF53383">
    <property type="entry name" value="PLP-dependent transferases"/>
    <property type="match status" value="1"/>
</dbReference>
<dbReference type="GO" id="GO:0019752">
    <property type="term" value="P:carboxylic acid metabolic process"/>
    <property type="evidence" value="ECO:0007669"/>
    <property type="project" value="InterPro"/>
</dbReference>
<evidence type="ECO:0000256" key="2">
    <source>
        <dbReference type="ARBA" id="ARBA00004389"/>
    </source>
</evidence>
<dbReference type="Gene3D" id="6.10.140.2150">
    <property type="match status" value="1"/>
</dbReference>
<evidence type="ECO:0000256" key="16">
    <source>
        <dbReference type="PIRSR" id="PIRSR602129-50"/>
    </source>
</evidence>
<dbReference type="InterPro" id="IPR015421">
    <property type="entry name" value="PyrdxlP-dep_Trfase_major"/>
</dbReference>
<evidence type="ECO:0000256" key="5">
    <source>
        <dbReference type="ARBA" id="ARBA00022692"/>
    </source>
</evidence>
<keyword evidence="8" id="KW-0746">Sphingolipid metabolism</keyword>
<dbReference type="InterPro" id="IPR015422">
    <property type="entry name" value="PyrdxlP-dep_Trfase_small"/>
</dbReference>
<protein>
    <recommendedName>
        <fullName evidence="14">sphinganine-1-phosphate aldolase</fullName>
        <ecNumber evidence="14">4.1.2.27</ecNumber>
    </recommendedName>
    <alternativeName>
        <fullName evidence="15">Sphingosine-1-phosphate aldolase</fullName>
    </alternativeName>
</protein>
<keyword evidence="6" id="KW-0256">Endoplasmic reticulum</keyword>
<dbReference type="OrthoDB" id="10254570at2759"/>
<dbReference type="Gene3D" id="3.90.1150.10">
    <property type="entry name" value="Aspartate Aminotransferase, domain 1"/>
    <property type="match status" value="1"/>
</dbReference>
<dbReference type="EMBL" id="ALBS01000059">
    <property type="protein sequence ID" value="EJT51306.1"/>
    <property type="molecule type" value="Genomic_DNA"/>
</dbReference>
<evidence type="ECO:0000256" key="13">
    <source>
        <dbReference type="ARBA" id="ARBA00038302"/>
    </source>
</evidence>
<keyword evidence="11" id="KW-0472">Membrane</keyword>
<gene>
    <name evidence="18" type="ORF">A1Q1_07487</name>
</gene>